<feature type="transmembrane region" description="Helical" evidence="1">
    <location>
        <begin position="20"/>
        <end position="43"/>
    </location>
</feature>
<evidence type="ECO:0000256" key="1">
    <source>
        <dbReference type="SAM" id="Phobius"/>
    </source>
</evidence>
<accession>V5FUN0</accession>
<proteinExistence type="predicted"/>
<protein>
    <submittedName>
        <fullName evidence="2">Uncharacterized protein</fullName>
    </submittedName>
</protein>
<comment type="caution">
    <text evidence="2">The sequence shown here is derived from an EMBL/GenBank/DDBJ whole genome shotgun (WGS) entry which is preliminary data.</text>
</comment>
<evidence type="ECO:0000313" key="2">
    <source>
        <dbReference type="EMBL" id="GAD92317.1"/>
    </source>
</evidence>
<gene>
    <name evidence="2" type="ORF">PVAR5_0907</name>
</gene>
<dbReference type="EMBL" id="BAUL01000021">
    <property type="protein sequence ID" value="GAD92317.1"/>
    <property type="molecule type" value="Genomic_DNA"/>
</dbReference>
<evidence type="ECO:0000313" key="3">
    <source>
        <dbReference type="Proteomes" id="UP000018001"/>
    </source>
</evidence>
<name>V5FUN0_BYSSN</name>
<keyword evidence="1" id="KW-1133">Transmembrane helix</keyword>
<dbReference type="Proteomes" id="UP000018001">
    <property type="component" value="Unassembled WGS sequence"/>
</dbReference>
<dbReference type="HOGENOM" id="CLU_1495981_0_0_1"/>
<sequence length="180" mass="19759">MAKDLTTTKYEPIQPEGLALALLVVTIAFTILSSIVTGLRFYVLNLAHNASVIVLSFSGIGSHDDIITVVHIRLGRAPYQIEHHLDAAPDCQELDEQDISKHPVGTVRAGLDRLADIMARGDFPVQTHISSMEPPGRLHLGADGHPERVVLRFGGQHLYRYMHRTGALFFAPPPPDALED</sequence>
<dbReference type="AlphaFoldDB" id="V5FUN0"/>
<dbReference type="OrthoDB" id="3897607at2759"/>
<reference evidence="3" key="1">
    <citation type="journal article" date="2014" name="Genome Announc.">
        <title>Draft genome sequence of the formaldehyde-resistant fungus Byssochlamys spectabilis No. 5 (anamorph Paecilomyces variotii No. 5) (NBRC109023).</title>
        <authorList>
            <person name="Oka T."/>
            <person name="Ekino K."/>
            <person name="Fukuda K."/>
            <person name="Nomura Y."/>
        </authorList>
    </citation>
    <scope>NUCLEOTIDE SEQUENCE [LARGE SCALE GENOMIC DNA]</scope>
    <source>
        <strain evidence="3">No. 5 / NBRC 109023</strain>
    </source>
</reference>
<organism evidence="2 3">
    <name type="scientific">Byssochlamys spectabilis (strain No. 5 / NBRC 109023)</name>
    <name type="common">Paecilomyces variotii</name>
    <dbReference type="NCBI Taxonomy" id="1356009"/>
    <lineage>
        <taxon>Eukaryota</taxon>
        <taxon>Fungi</taxon>
        <taxon>Dikarya</taxon>
        <taxon>Ascomycota</taxon>
        <taxon>Pezizomycotina</taxon>
        <taxon>Eurotiomycetes</taxon>
        <taxon>Eurotiomycetidae</taxon>
        <taxon>Eurotiales</taxon>
        <taxon>Thermoascaceae</taxon>
        <taxon>Paecilomyces</taxon>
    </lineage>
</organism>
<keyword evidence="3" id="KW-1185">Reference proteome</keyword>
<keyword evidence="1" id="KW-0472">Membrane</keyword>
<keyword evidence="1" id="KW-0812">Transmembrane</keyword>
<dbReference type="InParanoid" id="V5FUN0"/>